<gene>
    <name evidence="1" type="ORF">SAMN05421854_102481</name>
</gene>
<dbReference type="RefSeq" id="WP_093573060.1">
    <property type="nucleotide sequence ID" value="NZ_FOWC01000002.1"/>
</dbReference>
<reference evidence="1 2" key="1">
    <citation type="submission" date="2016-10" db="EMBL/GenBank/DDBJ databases">
        <authorList>
            <person name="de Groot N.N."/>
        </authorList>
    </citation>
    <scope>NUCLEOTIDE SEQUENCE [LARGE SCALE GENOMIC DNA]</scope>
    <source>
        <strain evidence="1 2">DSM 44637</strain>
    </source>
</reference>
<evidence type="ECO:0000313" key="1">
    <source>
        <dbReference type="EMBL" id="SFO60173.1"/>
    </source>
</evidence>
<dbReference type="Proteomes" id="UP000199137">
    <property type="component" value="Unassembled WGS sequence"/>
</dbReference>
<evidence type="ECO:0000313" key="2">
    <source>
        <dbReference type="Proteomes" id="UP000199137"/>
    </source>
</evidence>
<proteinExistence type="predicted"/>
<dbReference type="STRING" id="112413.SAMN05421854_102481"/>
<dbReference type="EMBL" id="FOWC01000002">
    <property type="protein sequence ID" value="SFO60173.1"/>
    <property type="molecule type" value="Genomic_DNA"/>
</dbReference>
<name>A0A1I5IHV4_9PSEU</name>
<organism evidence="1 2">
    <name type="scientific">Amycolatopsis rubida</name>
    <dbReference type="NCBI Taxonomy" id="112413"/>
    <lineage>
        <taxon>Bacteria</taxon>
        <taxon>Bacillati</taxon>
        <taxon>Actinomycetota</taxon>
        <taxon>Actinomycetes</taxon>
        <taxon>Pseudonocardiales</taxon>
        <taxon>Pseudonocardiaceae</taxon>
        <taxon>Amycolatopsis</taxon>
    </lineage>
</organism>
<sequence>MTTEPVALGKCRVCRRADTSSVAYSCNDCVNRLIRLLREIVVYGTLVLPTMVAPVRGQTGRMSPGYGSASPARDDVIAALDPRSLPGDVDEHGDAVMRRPDDAGSWVASIPGRLAYLANAIAEERDESRPGGTITADADYIRANAWWLGGQEWVDDAVNDLAELHREAQDLAHDKPGKPIAACLTVTCDGQVFWGGVGKAAQCRDCRRTYDGLDLVRLEAAQGATA</sequence>
<dbReference type="AlphaFoldDB" id="A0A1I5IHV4"/>
<accession>A0A1I5IHV4</accession>
<dbReference type="OrthoDB" id="3627670at2"/>
<protein>
    <submittedName>
        <fullName evidence="1">Uncharacterized protein</fullName>
    </submittedName>
</protein>